<organism evidence="1 2">
    <name type="scientific">Trametes sanguinea</name>
    <dbReference type="NCBI Taxonomy" id="158606"/>
    <lineage>
        <taxon>Eukaryota</taxon>
        <taxon>Fungi</taxon>
        <taxon>Dikarya</taxon>
        <taxon>Basidiomycota</taxon>
        <taxon>Agaricomycotina</taxon>
        <taxon>Agaricomycetes</taxon>
        <taxon>Polyporales</taxon>
        <taxon>Polyporaceae</taxon>
        <taxon>Trametes</taxon>
    </lineage>
</organism>
<comment type="caution">
    <text evidence="1">The sequence shown here is derived from an EMBL/GenBank/DDBJ whole genome shotgun (WGS) entry which is preliminary data.</text>
</comment>
<protein>
    <submittedName>
        <fullName evidence="1">Uncharacterized protein</fullName>
    </submittedName>
</protein>
<keyword evidence="2" id="KW-1185">Reference proteome</keyword>
<evidence type="ECO:0000313" key="1">
    <source>
        <dbReference type="EMBL" id="KAJ2959073.1"/>
    </source>
</evidence>
<reference evidence="1" key="1">
    <citation type="submission" date="2022-08" db="EMBL/GenBank/DDBJ databases">
        <title>Genome Sequence of Pycnoporus sanguineus.</title>
        <authorList>
            <person name="Buettner E."/>
        </authorList>
    </citation>
    <scope>NUCLEOTIDE SEQUENCE</scope>
    <source>
        <strain evidence="1">CG-C14</strain>
    </source>
</reference>
<dbReference type="Proteomes" id="UP001144978">
    <property type="component" value="Unassembled WGS sequence"/>
</dbReference>
<sequence>MLEHVPFAMQAPSGGSRTDAANPLSAPSDLSIFDSHTIRYLQISTQSFSSVLDCLERNNVVPLSSLPRHGLDFSIACAHTVVPRLGELQKMFIAIRRLFRKDKADARRHAAPSLASISTTSTATPSGNEKDTDGPAKTPQPSLGRVRST</sequence>
<dbReference type="EMBL" id="JANSHE010007540">
    <property type="protein sequence ID" value="KAJ2959073.1"/>
    <property type="molecule type" value="Genomic_DNA"/>
</dbReference>
<gene>
    <name evidence="1" type="ORF">NUW54_g14500</name>
</gene>
<proteinExistence type="predicted"/>
<name>A0ACC1MCX7_9APHY</name>
<evidence type="ECO:0000313" key="2">
    <source>
        <dbReference type="Proteomes" id="UP001144978"/>
    </source>
</evidence>
<accession>A0ACC1MCX7</accession>